<sequence>MDFELPTALVHRLERLDAFIEAEIRPLQEQDDNQRFFDHRREFARTDVEAGGTPSREWEELLGEMFRRADAAGWLRYGLPESVGGCGGGNLDMAVIRDHLAARGLGLHNDLQNESSVVGNFPVVHMLLAFGTDAQRAEFVEGVLSRTRRIAFGLTEPDHGSDATWLETTAQRRGTDWVLNGVKRFNSGMHSATHDIVFARTSGRPGDARGITAFLVPTDAAGFSVDFHWWTFNMPTDHAEVTLRDVRVPAEAVFGEIGGGLELAQHFVHENRIRQAASGVGVARHCIDRSVAYARERVTFGQPLARRQAVQWPLVELRTDVELVGGLVRKTAWELDRTPHAEISDRVSMCNYRANRLACEAADRAMQVHGGLGYTRHTPFEHIYRHHRRYRITEGSEEIQMRKVAGYLFGFAGPHRTGGR</sequence>
<evidence type="ECO:0000256" key="5">
    <source>
        <dbReference type="ARBA" id="ARBA00023002"/>
    </source>
</evidence>
<evidence type="ECO:0000256" key="4">
    <source>
        <dbReference type="ARBA" id="ARBA00022827"/>
    </source>
</evidence>
<dbReference type="PANTHER" id="PTHR48083:SF2">
    <property type="entry name" value="MEDIUM-CHAIN SPECIFIC ACYL-COA DEHYDROGENASE, MITOCHONDRIAL"/>
    <property type="match status" value="1"/>
</dbReference>
<dbReference type="SUPFAM" id="SSF47203">
    <property type="entry name" value="Acyl-CoA dehydrogenase C-terminal domain-like"/>
    <property type="match status" value="1"/>
</dbReference>
<comment type="cofactor">
    <cofactor evidence="1 6">
        <name>FAD</name>
        <dbReference type="ChEBI" id="CHEBI:57692"/>
    </cofactor>
</comment>
<dbReference type="Pfam" id="PF00441">
    <property type="entry name" value="Acyl-CoA_dh_1"/>
    <property type="match status" value="1"/>
</dbReference>
<dbReference type="SUPFAM" id="SSF56645">
    <property type="entry name" value="Acyl-CoA dehydrogenase NM domain-like"/>
    <property type="match status" value="1"/>
</dbReference>
<evidence type="ECO:0000256" key="1">
    <source>
        <dbReference type="ARBA" id="ARBA00001974"/>
    </source>
</evidence>
<comment type="similarity">
    <text evidence="2 6">Belongs to the acyl-CoA dehydrogenase family.</text>
</comment>
<feature type="domain" description="Acyl-CoA oxidase/dehydrogenase middle" evidence="8">
    <location>
        <begin position="151"/>
        <end position="246"/>
    </location>
</feature>
<dbReference type="RefSeq" id="WP_369774872.1">
    <property type="nucleotide sequence ID" value="NZ_JBGEHV010000020.1"/>
</dbReference>
<dbReference type="EC" id="1.-.-.-" evidence="10"/>
<dbReference type="InterPro" id="IPR037069">
    <property type="entry name" value="AcylCoA_DH/ox_N_sf"/>
</dbReference>
<evidence type="ECO:0000313" key="10">
    <source>
        <dbReference type="EMBL" id="MEY8040344.1"/>
    </source>
</evidence>
<dbReference type="Gene3D" id="2.40.110.10">
    <property type="entry name" value="Butyryl-CoA Dehydrogenase, subunit A, domain 2"/>
    <property type="match status" value="1"/>
</dbReference>
<evidence type="ECO:0000259" key="9">
    <source>
        <dbReference type="Pfam" id="PF02771"/>
    </source>
</evidence>
<dbReference type="PANTHER" id="PTHR48083">
    <property type="entry name" value="MEDIUM-CHAIN SPECIFIC ACYL-COA DEHYDROGENASE, MITOCHONDRIAL-RELATED"/>
    <property type="match status" value="1"/>
</dbReference>
<dbReference type="Pfam" id="PF02771">
    <property type="entry name" value="Acyl-CoA_dh_N"/>
    <property type="match status" value="1"/>
</dbReference>
<evidence type="ECO:0000256" key="3">
    <source>
        <dbReference type="ARBA" id="ARBA00022630"/>
    </source>
</evidence>
<keyword evidence="4 6" id="KW-0274">FAD</keyword>
<organism evidence="10 11">
    <name type="scientific">Saccharopolyspora cebuensis</name>
    <dbReference type="NCBI Taxonomy" id="418759"/>
    <lineage>
        <taxon>Bacteria</taxon>
        <taxon>Bacillati</taxon>
        <taxon>Actinomycetota</taxon>
        <taxon>Actinomycetes</taxon>
        <taxon>Pseudonocardiales</taxon>
        <taxon>Pseudonocardiaceae</taxon>
        <taxon>Saccharopolyspora</taxon>
    </lineage>
</organism>
<feature type="domain" description="Acyl-CoA dehydrogenase/oxidase C-terminal" evidence="7">
    <location>
        <begin position="258"/>
        <end position="405"/>
    </location>
</feature>
<dbReference type="Gene3D" id="1.20.140.10">
    <property type="entry name" value="Butyryl-CoA Dehydrogenase, subunit A, domain 3"/>
    <property type="match status" value="1"/>
</dbReference>
<dbReference type="InterPro" id="IPR046373">
    <property type="entry name" value="Acyl-CoA_Oxase/DH_mid-dom_sf"/>
</dbReference>
<dbReference type="CDD" id="cd00567">
    <property type="entry name" value="ACAD"/>
    <property type="match status" value="1"/>
</dbReference>
<dbReference type="Proteomes" id="UP001564626">
    <property type="component" value="Unassembled WGS sequence"/>
</dbReference>
<evidence type="ECO:0000259" key="8">
    <source>
        <dbReference type="Pfam" id="PF02770"/>
    </source>
</evidence>
<evidence type="ECO:0000259" key="7">
    <source>
        <dbReference type="Pfam" id="PF00441"/>
    </source>
</evidence>
<reference evidence="10 11" key="1">
    <citation type="submission" date="2024-08" db="EMBL/GenBank/DDBJ databases">
        <title>Genome mining of Saccharopolyspora cebuensis PGLac3 from Nigerian medicinal plant.</title>
        <authorList>
            <person name="Ezeobiora C.E."/>
            <person name="Igbokwe N.H."/>
            <person name="Amin D.H."/>
            <person name="Mendie U.E."/>
        </authorList>
    </citation>
    <scope>NUCLEOTIDE SEQUENCE [LARGE SCALE GENOMIC DNA]</scope>
    <source>
        <strain evidence="10 11">PGLac3</strain>
    </source>
</reference>
<evidence type="ECO:0000313" key="11">
    <source>
        <dbReference type="Proteomes" id="UP001564626"/>
    </source>
</evidence>
<dbReference type="Pfam" id="PF02770">
    <property type="entry name" value="Acyl-CoA_dh_M"/>
    <property type="match status" value="1"/>
</dbReference>
<dbReference type="InterPro" id="IPR013786">
    <property type="entry name" value="AcylCoA_DH/ox_N"/>
</dbReference>
<protein>
    <submittedName>
        <fullName evidence="10">Acyl-CoA dehydrogenase family protein</fullName>
        <ecNumber evidence="10">1.-.-.-</ecNumber>
    </submittedName>
</protein>
<evidence type="ECO:0000256" key="2">
    <source>
        <dbReference type="ARBA" id="ARBA00009347"/>
    </source>
</evidence>
<dbReference type="Gene3D" id="1.10.540.10">
    <property type="entry name" value="Acyl-CoA dehydrogenase/oxidase, N-terminal domain"/>
    <property type="match status" value="1"/>
</dbReference>
<keyword evidence="5 6" id="KW-0560">Oxidoreductase</keyword>
<dbReference type="InterPro" id="IPR009100">
    <property type="entry name" value="AcylCoA_DH/oxidase_NM_dom_sf"/>
</dbReference>
<evidence type="ECO:0000256" key="6">
    <source>
        <dbReference type="RuleBase" id="RU362125"/>
    </source>
</evidence>
<keyword evidence="11" id="KW-1185">Reference proteome</keyword>
<name>A0ABV4CLN7_9PSEU</name>
<dbReference type="InterPro" id="IPR036250">
    <property type="entry name" value="AcylCo_DH-like_C"/>
</dbReference>
<feature type="domain" description="Acyl-CoA dehydrogenase/oxidase N-terminal" evidence="9">
    <location>
        <begin position="31"/>
        <end position="145"/>
    </location>
</feature>
<gene>
    <name evidence="10" type="ORF">AB8O55_13140</name>
</gene>
<dbReference type="InterPro" id="IPR009075">
    <property type="entry name" value="AcylCo_DH/oxidase_C"/>
</dbReference>
<accession>A0ABV4CLN7</accession>
<dbReference type="GO" id="GO:0016491">
    <property type="term" value="F:oxidoreductase activity"/>
    <property type="evidence" value="ECO:0007669"/>
    <property type="project" value="UniProtKB-KW"/>
</dbReference>
<comment type="caution">
    <text evidence="10">The sequence shown here is derived from an EMBL/GenBank/DDBJ whole genome shotgun (WGS) entry which is preliminary data.</text>
</comment>
<dbReference type="EMBL" id="JBGEHV010000020">
    <property type="protein sequence ID" value="MEY8040344.1"/>
    <property type="molecule type" value="Genomic_DNA"/>
</dbReference>
<keyword evidence="3 6" id="KW-0285">Flavoprotein</keyword>
<proteinExistence type="inferred from homology"/>
<dbReference type="InterPro" id="IPR006091">
    <property type="entry name" value="Acyl-CoA_Oxase/DH_mid-dom"/>
</dbReference>
<dbReference type="InterPro" id="IPR050741">
    <property type="entry name" value="Acyl-CoA_dehydrogenase"/>
</dbReference>